<evidence type="ECO:0000256" key="12">
    <source>
        <dbReference type="ARBA" id="ARBA00023170"/>
    </source>
</evidence>
<dbReference type="Gene3D" id="2.170.130.10">
    <property type="entry name" value="TonB-dependent receptor, plug domain"/>
    <property type="match status" value="1"/>
</dbReference>
<evidence type="ECO:0000256" key="2">
    <source>
        <dbReference type="ARBA" id="ARBA00009810"/>
    </source>
</evidence>
<dbReference type="Pfam" id="PF07660">
    <property type="entry name" value="STN"/>
    <property type="match status" value="1"/>
</dbReference>
<dbReference type="SUPFAM" id="SSF56935">
    <property type="entry name" value="Porins"/>
    <property type="match status" value="1"/>
</dbReference>
<keyword evidence="13 14" id="KW-0998">Cell outer membrane</keyword>
<dbReference type="InterPro" id="IPR039426">
    <property type="entry name" value="TonB-dep_rcpt-like"/>
</dbReference>
<dbReference type="GO" id="GO:0038023">
    <property type="term" value="F:signaling receptor activity"/>
    <property type="evidence" value="ECO:0007669"/>
    <property type="project" value="InterPro"/>
</dbReference>
<dbReference type="InterPro" id="IPR012910">
    <property type="entry name" value="Plug_dom"/>
</dbReference>
<dbReference type="InterPro" id="IPR011662">
    <property type="entry name" value="Secretin/TonB_short_N"/>
</dbReference>
<comment type="caution">
    <text evidence="18">The sequence shown here is derived from an EMBL/GenBank/DDBJ whole genome shotgun (WGS) entry which is preliminary data.</text>
</comment>
<dbReference type="Gene3D" id="3.55.50.30">
    <property type="match status" value="1"/>
</dbReference>
<keyword evidence="6 14" id="KW-0812">Transmembrane</keyword>
<dbReference type="EMBL" id="DPOP01000157">
    <property type="protein sequence ID" value="HCW69504.1"/>
    <property type="molecule type" value="Genomic_DNA"/>
</dbReference>
<evidence type="ECO:0000256" key="7">
    <source>
        <dbReference type="ARBA" id="ARBA00022729"/>
    </source>
</evidence>
<dbReference type="CDD" id="cd01347">
    <property type="entry name" value="ligand_gated_channel"/>
    <property type="match status" value="1"/>
</dbReference>
<evidence type="ECO:0000256" key="13">
    <source>
        <dbReference type="ARBA" id="ARBA00023237"/>
    </source>
</evidence>
<organism evidence="18 21">
    <name type="scientific">Thalassospira lucentensis</name>
    <dbReference type="NCBI Taxonomy" id="168935"/>
    <lineage>
        <taxon>Bacteria</taxon>
        <taxon>Pseudomonadati</taxon>
        <taxon>Pseudomonadota</taxon>
        <taxon>Alphaproteobacteria</taxon>
        <taxon>Rhodospirillales</taxon>
        <taxon>Thalassospiraceae</taxon>
        <taxon>Thalassospira</taxon>
    </lineage>
</organism>
<dbReference type="PROSITE" id="PS52016">
    <property type="entry name" value="TONB_DEPENDENT_REC_3"/>
    <property type="match status" value="1"/>
</dbReference>
<keyword evidence="11 14" id="KW-0472">Membrane</keyword>
<comment type="subcellular location">
    <subcellularLocation>
        <location evidence="1 14">Cell outer membrane</location>
        <topology evidence="1 14">Multi-pass membrane protein</topology>
    </subcellularLocation>
</comment>
<evidence type="ECO:0000313" key="20">
    <source>
        <dbReference type="Proteomes" id="UP000264179"/>
    </source>
</evidence>
<dbReference type="InterPro" id="IPR010105">
    <property type="entry name" value="TonB_sidphr_rcpt"/>
</dbReference>
<feature type="signal peptide" evidence="16">
    <location>
        <begin position="1"/>
        <end position="27"/>
    </location>
</feature>
<dbReference type="InterPro" id="IPR000531">
    <property type="entry name" value="Beta-barrel_TonB"/>
</dbReference>
<dbReference type="RefSeq" id="WP_276654039.1">
    <property type="nucleotide sequence ID" value="NZ_DOOG01000137.1"/>
</dbReference>
<dbReference type="InterPro" id="IPR036942">
    <property type="entry name" value="Beta-barrel_TonB_sf"/>
</dbReference>
<evidence type="ECO:0000313" key="21">
    <source>
        <dbReference type="Proteomes" id="UP000264753"/>
    </source>
</evidence>
<keyword evidence="7 16" id="KW-0732">Signal</keyword>
<dbReference type="Proteomes" id="UP000264753">
    <property type="component" value="Unassembled WGS sequence"/>
</dbReference>
<dbReference type="Pfam" id="PF00593">
    <property type="entry name" value="TonB_dep_Rec_b-barrel"/>
    <property type="match status" value="1"/>
</dbReference>
<evidence type="ECO:0000313" key="19">
    <source>
        <dbReference type="EMBL" id="HCW69504.1"/>
    </source>
</evidence>
<dbReference type="PANTHER" id="PTHR32552:SF68">
    <property type="entry name" value="FERRICHROME OUTER MEMBRANE TRANSPORTER_PHAGE RECEPTOR"/>
    <property type="match status" value="1"/>
</dbReference>
<dbReference type="SMART" id="SM00965">
    <property type="entry name" value="STN"/>
    <property type="match status" value="1"/>
</dbReference>
<comment type="similarity">
    <text evidence="2 14 15">Belongs to the TonB-dependent receptor family.</text>
</comment>
<evidence type="ECO:0000256" key="16">
    <source>
        <dbReference type="SAM" id="SignalP"/>
    </source>
</evidence>
<name>A0A358HW62_9PROT</name>
<evidence type="ECO:0000256" key="3">
    <source>
        <dbReference type="ARBA" id="ARBA00022448"/>
    </source>
</evidence>
<evidence type="ECO:0000256" key="15">
    <source>
        <dbReference type="RuleBase" id="RU003357"/>
    </source>
</evidence>
<keyword evidence="10 15" id="KW-0798">TonB box</keyword>
<evidence type="ECO:0000256" key="14">
    <source>
        <dbReference type="PROSITE-ProRule" id="PRU01360"/>
    </source>
</evidence>
<evidence type="ECO:0000256" key="5">
    <source>
        <dbReference type="ARBA" id="ARBA00022496"/>
    </source>
</evidence>
<keyword evidence="9" id="KW-0406">Ion transport</keyword>
<dbReference type="NCBIfam" id="TIGR01783">
    <property type="entry name" value="TonB-siderophor"/>
    <property type="match status" value="1"/>
</dbReference>
<evidence type="ECO:0000256" key="4">
    <source>
        <dbReference type="ARBA" id="ARBA00022452"/>
    </source>
</evidence>
<reference evidence="20 21" key="1">
    <citation type="journal article" date="2018" name="Nat. Biotechnol.">
        <title>A standardized bacterial taxonomy based on genome phylogeny substantially revises the tree of life.</title>
        <authorList>
            <person name="Parks D.H."/>
            <person name="Chuvochina M."/>
            <person name="Waite D.W."/>
            <person name="Rinke C."/>
            <person name="Skarshewski A."/>
            <person name="Chaumeil P.A."/>
            <person name="Hugenholtz P."/>
        </authorList>
    </citation>
    <scope>NUCLEOTIDE SEQUENCE [LARGE SCALE GENOMIC DNA]</scope>
    <source>
        <strain evidence="18">UBA8707</strain>
        <strain evidence="19">UBA9881</strain>
    </source>
</reference>
<dbReference type="Pfam" id="PF07715">
    <property type="entry name" value="Plug"/>
    <property type="match status" value="1"/>
</dbReference>
<keyword evidence="12 18" id="KW-0675">Receptor</keyword>
<sequence>MISLKNMKLGRQLMIGVSVLAFQTAFAQGTFAQNANQQAQTQILFQFDISAQPLPQALTAFSDVTGIQILYTEQSIYGHDVPALTGKYTVDEALDALLWGSNVDFIYTSENSITLRPKTSNGDAGEVTLDTIMIIGTRQSRYDSRRAETGTMIPKDVTDIPRTVEVIPEQLLLDQHAQELEEVYRLSPNVVNMDGYGGSREDFLIRGFRRRDDIYRNGVRLKTNGRINPSTVDNVQIVKGPVAEIGQMTPGGLVNVITKKPEYEQQAYAVTNFNEHGQKQVLADVTGPIGQSDALAYRVTTSAEDSENFRDATIERQFLNSSISWMTDGGSLVDFSYEYTHDERPVDRGVVTVPGSGTSREIANVSLDTRFDQANLNNRDVTTHIWELDNSVPVFDDDWYLESKLFYAYEQVDELRNEVTNVSGTGVLTRRVQGNDDRELSTAFGRMQLRGEADLWRPVDLVSGVELRHQYETWTNFSGQDQVGGTISNPSSFTLVDNTSSNPRSRQYTEVEQISYGPYAQGDLHLTDDVTLTLGARYEIFDNEYNAENKLTGALSGADPKRDGKLTKSAGLLWKPVDQLSLYASFAETFQSQNIYTGNETTTVFAPEEGRQYEIGAKWSGLKDRLLLTASLFDIEQENVVETVNGTPQLTGGIRSRGFESSVTATPVKGLNLRGSVGFLRAEIVSDNDNNGNRPANTPDMTASLWASYEFQDAASDFKGLGFGGGLTHVGDRYGNNNHTFELEDYIVYDLGVWYYLPLRNESRVRFDLGVKNVTDEDYYVASGGTYRVSVGNPRTVFGSVRVEF</sequence>
<dbReference type="AlphaFoldDB" id="A0A358HW62"/>
<keyword evidence="3 14" id="KW-0813">Transport</keyword>
<dbReference type="PANTHER" id="PTHR32552">
    <property type="entry name" value="FERRICHROME IRON RECEPTOR-RELATED"/>
    <property type="match status" value="1"/>
</dbReference>
<gene>
    <name evidence="18" type="ORF">DEF21_16150</name>
    <name evidence="19" type="ORF">DHR80_20340</name>
</gene>
<feature type="chain" id="PRO_5033784316" evidence="16">
    <location>
        <begin position="28"/>
        <end position="805"/>
    </location>
</feature>
<dbReference type="InterPro" id="IPR037066">
    <property type="entry name" value="Plug_dom_sf"/>
</dbReference>
<dbReference type="Proteomes" id="UP000264179">
    <property type="component" value="Unassembled WGS sequence"/>
</dbReference>
<evidence type="ECO:0000256" key="1">
    <source>
        <dbReference type="ARBA" id="ARBA00004571"/>
    </source>
</evidence>
<evidence type="ECO:0000313" key="18">
    <source>
        <dbReference type="EMBL" id="HBU99417.1"/>
    </source>
</evidence>
<keyword evidence="8" id="KW-0408">Iron</keyword>
<keyword evidence="4 14" id="KW-1134">Transmembrane beta strand</keyword>
<evidence type="ECO:0000256" key="8">
    <source>
        <dbReference type="ARBA" id="ARBA00023004"/>
    </source>
</evidence>
<dbReference type="GO" id="GO:0015344">
    <property type="term" value="F:siderophore uptake transmembrane transporter activity"/>
    <property type="evidence" value="ECO:0007669"/>
    <property type="project" value="TreeGrafter"/>
</dbReference>
<feature type="domain" description="Secretin/TonB short N-terminal" evidence="17">
    <location>
        <begin position="67"/>
        <end position="118"/>
    </location>
</feature>
<dbReference type="Gene3D" id="2.40.170.20">
    <property type="entry name" value="TonB-dependent receptor, beta-barrel domain"/>
    <property type="match status" value="1"/>
</dbReference>
<dbReference type="GO" id="GO:0009279">
    <property type="term" value="C:cell outer membrane"/>
    <property type="evidence" value="ECO:0007669"/>
    <property type="project" value="UniProtKB-SubCell"/>
</dbReference>
<accession>A0A358HW62</accession>
<dbReference type="GO" id="GO:0015891">
    <property type="term" value="P:siderophore transport"/>
    <property type="evidence" value="ECO:0007669"/>
    <property type="project" value="InterPro"/>
</dbReference>
<evidence type="ECO:0000256" key="9">
    <source>
        <dbReference type="ARBA" id="ARBA00023065"/>
    </source>
</evidence>
<keyword evidence="5" id="KW-0410">Iron transport</keyword>
<evidence type="ECO:0000256" key="10">
    <source>
        <dbReference type="ARBA" id="ARBA00023077"/>
    </source>
</evidence>
<proteinExistence type="inferred from homology"/>
<protein>
    <submittedName>
        <fullName evidence="18">TonB-dependent siderophore receptor</fullName>
    </submittedName>
</protein>
<dbReference type="EMBL" id="DOOG01000137">
    <property type="protein sequence ID" value="HBU99417.1"/>
    <property type="molecule type" value="Genomic_DNA"/>
</dbReference>
<evidence type="ECO:0000256" key="6">
    <source>
        <dbReference type="ARBA" id="ARBA00022692"/>
    </source>
</evidence>
<evidence type="ECO:0000256" key="11">
    <source>
        <dbReference type="ARBA" id="ARBA00023136"/>
    </source>
</evidence>
<evidence type="ECO:0000259" key="17">
    <source>
        <dbReference type="SMART" id="SM00965"/>
    </source>
</evidence>